<evidence type="ECO:0000259" key="4">
    <source>
        <dbReference type="PROSITE" id="PS50173"/>
    </source>
</evidence>
<dbReference type="PANTHER" id="PTHR35369">
    <property type="entry name" value="BLR3025 PROTEIN-RELATED"/>
    <property type="match status" value="1"/>
</dbReference>
<evidence type="ECO:0000313" key="6">
    <source>
        <dbReference type="Proteomes" id="UP000055590"/>
    </source>
</evidence>
<dbReference type="InterPro" id="IPR050356">
    <property type="entry name" value="SulA_CellDiv_inhibitor"/>
</dbReference>
<dbReference type="PROSITE" id="PS50173">
    <property type="entry name" value="UMUC"/>
    <property type="match status" value="1"/>
</dbReference>
<dbReference type="GO" id="GO:0006281">
    <property type="term" value="P:DNA repair"/>
    <property type="evidence" value="ECO:0007669"/>
    <property type="project" value="InterPro"/>
</dbReference>
<dbReference type="RefSeq" id="WP_050727314.1">
    <property type="nucleotide sequence ID" value="NZ_CP012332.1"/>
</dbReference>
<dbReference type="Gene3D" id="3.30.70.270">
    <property type="match status" value="1"/>
</dbReference>
<keyword evidence="6" id="KW-1185">Reference proteome</keyword>
<reference evidence="5 6" key="1">
    <citation type="submission" date="2015-08" db="EMBL/GenBank/DDBJ databases">
        <authorList>
            <person name="Babu N.S."/>
            <person name="Beckwith C.J."/>
            <person name="Beseler K.G."/>
            <person name="Brison A."/>
            <person name="Carone J.V."/>
            <person name="Caskin T.P."/>
            <person name="Diamond M."/>
            <person name="Durham M.E."/>
            <person name="Foxe J.M."/>
            <person name="Go M."/>
            <person name="Henderson B.A."/>
            <person name="Jones I.B."/>
            <person name="McGettigan J.A."/>
            <person name="Micheletti S.J."/>
            <person name="Nasrallah M.E."/>
            <person name="Ortiz D."/>
            <person name="Piller C.R."/>
            <person name="Privatt S.R."/>
            <person name="Schneider S.L."/>
            <person name="Sharp S."/>
            <person name="Smith T.C."/>
            <person name="Stanton J.D."/>
            <person name="Ullery H.E."/>
            <person name="Wilson R.J."/>
            <person name="Serrano M.G."/>
            <person name="Buck G."/>
            <person name="Lee V."/>
            <person name="Wang Y."/>
            <person name="Carvalho R."/>
            <person name="Voegtly L."/>
            <person name="Shi R."/>
            <person name="Duckworth R."/>
            <person name="Johnson A."/>
            <person name="Loviza R."/>
            <person name="Walstead R."/>
            <person name="Shah Z."/>
            <person name="Kiflezghi M."/>
            <person name="Wade K."/>
            <person name="Ball S.L."/>
            <person name="Bradley K.W."/>
            <person name="Asai D.J."/>
            <person name="Bowman C.A."/>
            <person name="Russell D.A."/>
            <person name="Pope W.H."/>
            <person name="Jacobs-Sera D."/>
            <person name="Hendrix R.W."/>
            <person name="Hatfull G.F."/>
        </authorList>
    </citation>
    <scope>NUCLEOTIDE SEQUENCE [LARGE SCALE GENOMIC DNA]</scope>
    <source>
        <strain evidence="5 6">DSM 27710</strain>
    </source>
</reference>
<dbReference type="InterPro" id="IPR043128">
    <property type="entry name" value="Rev_trsase/Diguanyl_cyclase"/>
</dbReference>
<feature type="domain" description="UmuC" evidence="4">
    <location>
        <begin position="1"/>
        <end position="150"/>
    </location>
</feature>
<proteinExistence type="inferred from homology"/>
<evidence type="ECO:0000256" key="1">
    <source>
        <dbReference type="ARBA" id="ARBA00010945"/>
    </source>
</evidence>
<dbReference type="InterPro" id="IPR043502">
    <property type="entry name" value="DNA/RNA_pol_sf"/>
</dbReference>
<dbReference type="EMBL" id="CP012332">
    <property type="protein sequence ID" value="AKU93267.1"/>
    <property type="molecule type" value="Genomic_DNA"/>
</dbReference>
<organism evidence="5 6">
    <name type="scientific">Vulgatibacter incomptus</name>
    <dbReference type="NCBI Taxonomy" id="1391653"/>
    <lineage>
        <taxon>Bacteria</taxon>
        <taxon>Pseudomonadati</taxon>
        <taxon>Myxococcota</taxon>
        <taxon>Myxococcia</taxon>
        <taxon>Myxococcales</taxon>
        <taxon>Cystobacterineae</taxon>
        <taxon>Vulgatibacteraceae</taxon>
        <taxon>Vulgatibacter</taxon>
    </lineage>
</organism>
<dbReference type="OrthoDB" id="5298951at2"/>
<dbReference type="CDD" id="cd03468">
    <property type="entry name" value="PolY_like"/>
    <property type="match status" value="1"/>
</dbReference>
<evidence type="ECO:0000256" key="2">
    <source>
        <dbReference type="ARBA" id="ARBA00022763"/>
    </source>
</evidence>
<name>A0A0K1PID8_9BACT</name>
<feature type="compositionally biased region" description="Low complexity" evidence="3">
    <location>
        <begin position="400"/>
        <end position="411"/>
    </location>
</feature>
<dbReference type="STRING" id="1391653.AKJ08_3654"/>
<dbReference type="Gene3D" id="3.40.1170.60">
    <property type="match status" value="1"/>
</dbReference>
<feature type="region of interest" description="Disordered" evidence="3">
    <location>
        <begin position="382"/>
        <end position="428"/>
    </location>
</feature>
<sequence>MRVGCLFVHDLPLQAILRAEPTLAGTPVAVAEGEGARARVRCVSVPAHTQGVRPGLSVGDALSLAPELVVRWTPPELFEAARAAVLDAAASVSPRVEEARPGVALIDARGLEKLHGGDRGVASALVAAASRLGLDGRASVASGKTLAQIAAVRGAGVEVVPRGGERAFLAPLSAVALGADAALAQTLARWGIATAGELAALPANGIGARLGASGVRLHRLASGVDDEPLHPLQPPERFEEGADFDFELAAVEGLLFVIRPALERLVDRLDCHAMACGSVQLRLLLDPSGEAILPVELAAPTRDVPSLLALCRSILERRPPGAAVRGVRVIAVPAAARHEQLRLFGRPTVAPEKLATALAKVAAIVGDDRVGTPALADSHVNDSFTMSRFDPPPPPDELPRSTGGSRAGAGRDVSLAAEPPSRYGEDDGHVGSLRLFRPALVAEVREARGGPQALRAGAIAGWVVTCAGPWRLDVGWHETPTCRDAFDVELSDGAVYRLARDFTTGEWSLVGRYD</sequence>
<dbReference type="Pfam" id="PF00817">
    <property type="entry name" value="IMS"/>
    <property type="match status" value="1"/>
</dbReference>
<gene>
    <name evidence="5" type="ORF">AKJ08_3654</name>
</gene>
<dbReference type="InterPro" id="IPR001126">
    <property type="entry name" value="UmuC"/>
</dbReference>
<dbReference type="PANTHER" id="PTHR35369:SF2">
    <property type="entry name" value="BLR3025 PROTEIN"/>
    <property type="match status" value="1"/>
</dbReference>
<accession>A0A0K1PID8</accession>
<evidence type="ECO:0000313" key="5">
    <source>
        <dbReference type="EMBL" id="AKU93267.1"/>
    </source>
</evidence>
<dbReference type="Gene3D" id="1.10.150.20">
    <property type="entry name" value="5' to 3' exonuclease, C-terminal subdomain"/>
    <property type="match status" value="1"/>
</dbReference>
<keyword evidence="2" id="KW-0227">DNA damage</keyword>
<dbReference type="Proteomes" id="UP000055590">
    <property type="component" value="Chromosome"/>
</dbReference>
<dbReference type="KEGG" id="vin:AKJ08_3654"/>
<protein>
    <submittedName>
        <fullName evidence="5">DNA polymerase IV-like protein ImuB</fullName>
    </submittedName>
</protein>
<dbReference type="SUPFAM" id="SSF56672">
    <property type="entry name" value="DNA/RNA polymerases"/>
    <property type="match status" value="1"/>
</dbReference>
<comment type="similarity">
    <text evidence="1">Belongs to the DNA polymerase type-Y family.</text>
</comment>
<evidence type="ECO:0000256" key="3">
    <source>
        <dbReference type="SAM" id="MobiDB-lite"/>
    </source>
</evidence>
<dbReference type="AlphaFoldDB" id="A0A0K1PID8"/>